<comment type="caution">
    <text evidence="1">The sequence shown here is derived from an EMBL/GenBank/DDBJ whole genome shotgun (WGS) entry which is preliminary data.</text>
</comment>
<proteinExistence type="predicted"/>
<organism evidence="1 2">
    <name type="scientific">Ixodes persulcatus</name>
    <name type="common">Taiga tick</name>
    <dbReference type="NCBI Taxonomy" id="34615"/>
    <lineage>
        <taxon>Eukaryota</taxon>
        <taxon>Metazoa</taxon>
        <taxon>Ecdysozoa</taxon>
        <taxon>Arthropoda</taxon>
        <taxon>Chelicerata</taxon>
        <taxon>Arachnida</taxon>
        <taxon>Acari</taxon>
        <taxon>Parasitiformes</taxon>
        <taxon>Ixodida</taxon>
        <taxon>Ixodoidea</taxon>
        <taxon>Ixodidae</taxon>
        <taxon>Ixodinae</taxon>
        <taxon>Ixodes</taxon>
    </lineage>
</organism>
<evidence type="ECO:0000313" key="2">
    <source>
        <dbReference type="Proteomes" id="UP000805193"/>
    </source>
</evidence>
<gene>
    <name evidence="1" type="ORF">HPB47_017788</name>
</gene>
<reference evidence="1 2" key="1">
    <citation type="journal article" date="2020" name="Cell">
        <title>Large-Scale Comparative Analyses of Tick Genomes Elucidate Their Genetic Diversity and Vector Capacities.</title>
        <authorList>
            <consortium name="Tick Genome and Microbiome Consortium (TIGMIC)"/>
            <person name="Jia N."/>
            <person name="Wang J."/>
            <person name="Shi W."/>
            <person name="Du L."/>
            <person name="Sun Y."/>
            <person name="Zhan W."/>
            <person name="Jiang J.F."/>
            <person name="Wang Q."/>
            <person name="Zhang B."/>
            <person name="Ji P."/>
            <person name="Bell-Sakyi L."/>
            <person name="Cui X.M."/>
            <person name="Yuan T.T."/>
            <person name="Jiang B.G."/>
            <person name="Yang W.F."/>
            <person name="Lam T.T."/>
            <person name="Chang Q.C."/>
            <person name="Ding S.J."/>
            <person name="Wang X.J."/>
            <person name="Zhu J.G."/>
            <person name="Ruan X.D."/>
            <person name="Zhao L."/>
            <person name="Wei J.T."/>
            <person name="Ye R.Z."/>
            <person name="Que T.C."/>
            <person name="Du C.H."/>
            <person name="Zhou Y.H."/>
            <person name="Cheng J.X."/>
            <person name="Dai P.F."/>
            <person name="Guo W.B."/>
            <person name="Han X.H."/>
            <person name="Huang E.J."/>
            <person name="Li L.F."/>
            <person name="Wei W."/>
            <person name="Gao Y.C."/>
            <person name="Liu J.Z."/>
            <person name="Shao H.Z."/>
            <person name="Wang X."/>
            <person name="Wang C.C."/>
            <person name="Yang T.C."/>
            <person name="Huo Q.B."/>
            <person name="Li W."/>
            <person name="Chen H.Y."/>
            <person name="Chen S.E."/>
            <person name="Zhou L.G."/>
            <person name="Ni X.B."/>
            <person name="Tian J.H."/>
            <person name="Sheng Y."/>
            <person name="Liu T."/>
            <person name="Pan Y.S."/>
            <person name="Xia L.Y."/>
            <person name="Li J."/>
            <person name="Zhao F."/>
            <person name="Cao W.C."/>
        </authorList>
    </citation>
    <scope>NUCLEOTIDE SEQUENCE [LARGE SCALE GENOMIC DNA]</scope>
    <source>
        <strain evidence="1">Iper-2018</strain>
    </source>
</reference>
<evidence type="ECO:0000313" key="1">
    <source>
        <dbReference type="EMBL" id="KAG0436727.1"/>
    </source>
</evidence>
<sequence>MRGPQDNLYGVALAAADVHTCPAKRLGAQPDAIAERLRLKWTKRKDALVVCSIPEIKSRGKGIQATTMLLNAKLKKMCKDIKARRTQQYQDYLMTDLRPQGNHHHQELLATPVMGGYTTYPYSDILPTPVNQMQPPSQTPTPQYPDMLHPWLYRPQGQYGMGSQRMMGQWFRHSD</sequence>
<accession>A0AC60QNE3</accession>
<dbReference type="Proteomes" id="UP000805193">
    <property type="component" value="Unassembled WGS sequence"/>
</dbReference>
<protein>
    <submittedName>
        <fullName evidence="1">Uncharacterized protein</fullName>
    </submittedName>
</protein>
<name>A0AC60QNE3_IXOPE</name>
<keyword evidence="2" id="KW-1185">Reference proteome</keyword>
<dbReference type="EMBL" id="JABSTQ010006755">
    <property type="protein sequence ID" value="KAG0436727.1"/>
    <property type="molecule type" value="Genomic_DNA"/>
</dbReference>